<dbReference type="InterPro" id="IPR000182">
    <property type="entry name" value="GNAT_dom"/>
</dbReference>
<reference evidence="2 3" key="1">
    <citation type="submission" date="2016-10" db="EMBL/GenBank/DDBJ databases">
        <authorList>
            <person name="de Groot N.N."/>
        </authorList>
    </citation>
    <scope>NUCLEOTIDE SEQUENCE [LARGE SCALE GENOMIC DNA]</scope>
    <source>
        <strain evidence="2 3">KH2T6</strain>
    </source>
</reference>
<dbReference type="CDD" id="cd04301">
    <property type="entry name" value="NAT_SF"/>
    <property type="match status" value="1"/>
</dbReference>
<sequence>MVVYKDTHRFTAKQLERLFLSVKWESGKYPEKLVKAMRGYHTVFSAWENDELVGLVCAMDDGIMTAYVHFLLVDPRCQGMGIGHELISRIKEHYKDYLSIVIIAYKDKTGFYGKCGFDLDDSAVPMHITKL</sequence>
<dbReference type="Gene3D" id="3.40.630.30">
    <property type="match status" value="1"/>
</dbReference>
<dbReference type="AlphaFoldDB" id="A0A1H7L1R1"/>
<dbReference type="EMBL" id="FOAT01000008">
    <property type="protein sequence ID" value="SEK93003.1"/>
    <property type="molecule type" value="Genomic_DNA"/>
</dbReference>
<proteinExistence type="predicted"/>
<accession>A0A1H7L1R1</accession>
<dbReference type="SUPFAM" id="SSF55729">
    <property type="entry name" value="Acyl-CoA N-acyltransferases (Nat)"/>
    <property type="match status" value="1"/>
</dbReference>
<dbReference type="Proteomes" id="UP000186015">
    <property type="component" value="Unassembled WGS sequence"/>
</dbReference>
<organism evidence="2 3">
    <name type="scientific">Ruminococcus albus</name>
    <dbReference type="NCBI Taxonomy" id="1264"/>
    <lineage>
        <taxon>Bacteria</taxon>
        <taxon>Bacillati</taxon>
        <taxon>Bacillota</taxon>
        <taxon>Clostridia</taxon>
        <taxon>Eubacteriales</taxon>
        <taxon>Oscillospiraceae</taxon>
        <taxon>Ruminococcus</taxon>
    </lineage>
</organism>
<name>A0A1H7L1R1_RUMAL</name>
<evidence type="ECO:0000259" key="1">
    <source>
        <dbReference type="PROSITE" id="PS51186"/>
    </source>
</evidence>
<evidence type="ECO:0000313" key="2">
    <source>
        <dbReference type="EMBL" id="SEK93003.1"/>
    </source>
</evidence>
<evidence type="ECO:0000313" key="3">
    <source>
        <dbReference type="Proteomes" id="UP000186015"/>
    </source>
</evidence>
<dbReference type="OrthoDB" id="9775804at2"/>
<dbReference type="InterPro" id="IPR016181">
    <property type="entry name" value="Acyl_CoA_acyltransferase"/>
</dbReference>
<dbReference type="RefSeq" id="WP_074833322.1">
    <property type="nucleotide sequence ID" value="NZ_FOAT01000008.1"/>
</dbReference>
<keyword evidence="2" id="KW-0808">Transferase</keyword>
<dbReference type="PROSITE" id="PS51186">
    <property type="entry name" value="GNAT"/>
    <property type="match status" value="1"/>
</dbReference>
<feature type="domain" description="N-acetyltransferase" evidence="1">
    <location>
        <begin position="1"/>
        <end position="131"/>
    </location>
</feature>
<protein>
    <submittedName>
        <fullName evidence="2">Acetyltransferase (GNAT) domain-containing protein</fullName>
    </submittedName>
</protein>
<dbReference type="PANTHER" id="PTHR43233:SF1">
    <property type="entry name" value="FAMILY N-ACETYLTRANSFERASE, PUTATIVE (AFU_ORTHOLOGUE AFUA_6G03350)-RELATED"/>
    <property type="match status" value="1"/>
</dbReference>
<gene>
    <name evidence="2" type="ORF">SAMN05216469_10821</name>
</gene>
<dbReference type="InterPro" id="IPR053144">
    <property type="entry name" value="Acetyltransferase_Butenolide"/>
</dbReference>
<dbReference type="PANTHER" id="PTHR43233">
    <property type="entry name" value="FAMILY N-ACETYLTRANSFERASE, PUTATIVE (AFU_ORTHOLOGUE AFUA_6G03350)-RELATED"/>
    <property type="match status" value="1"/>
</dbReference>
<dbReference type="GO" id="GO:0016747">
    <property type="term" value="F:acyltransferase activity, transferring groups other than amino-acyl groups"/>
    <property type="evidence" value="ECO:0007669"/>
    <property type="project" value="InterPro"/>
</dbReference>
<dbReference type="Pfam" id="PF13673">
    <property type="entry name" value="Acetyltransf_10"/>
    <property type="match status" value="1"/>
</dbReference>